<dbReference type="EMBL" id="PGGS01002440">
    <property type="protein sequence ID" value="PNG99629.1"/>
    <property type="molecule type" value="Genomic_DNA"/>
</dbReference>
<dbReference type="InterPro" id="IPR011012">
    <property type="entry name" value="Longin-like_dom_sf"/>
</dbReference>
<proteinExistence type="predicted"/>
<organism evidence="2 3">
    <name type="scientific">Tetrabaena socialis</name>
    <dbReference type="NCBI Taxonomy" id="47790"/>
    <lineage>
        <taxon>Eukaryota</taxon>
        <taxon>Viridiplantae</taxon>
        <taxon>Chlorophyta</taxon>
        <taxon>core chlorophytes</taxon>
        <taxon>Chlorophyceae</taxon>
        <taxon>CS clade</taxon>
        <taxon>Chlamydomonadales</taxon>
        <taxon>Tetrabaenaceae</taxon>
        <taxon>Tetrabaena</taxon>
    </lineage>
</organism>
<accession>A0A2J7ZHB4</accession>
<dbReference type="GO" id="GO:0005737">
    <property type="term" value="C:cytoplasm"/>
    <property type="evidence" value="ECO:0007669"/>
    <property type="project" value="GOC"/>
</dbReference>
<sequence>MPWGLAGRAREQPVQKGPLLLKRGPGDSQDSYLGLLYPTEDYKVYGYLTNTHVKIVLLLDDEGAVKDEMVLR</sequence>
<comment type="caution">
    <text evidence="2">The sequence shown here is derived from an EMBL/GenBank/DDBJ whole genome shotgun (WGS) entry which is preliminary data.</text>
</comment>
<dbReference type="Proteomes" id="UP000236333">
    <property type="component" value="Unassembled WGS sequence"/>
</dbReference>
<dbReference type="SUPFAM" id="SSF64356">
    <property type="entry name" value="SNARE-like"/>
    <property type="match status" value="1"/>
</dbReference>
<feature type="non-terminal residue" evidence="2">
    <location>
        <position position="72"/>
    </location>
</feature>
<dbReference type="Gene3D" id="3.30.450.70">
    <property type="match status" value="1"/>
</dbReference>
<dbReference type="InterPro" id="IPR006722">
    <property type="entry name" value="Sedlin"/>
</dbReference>
<keyword evidence="3" id="KW-1185">Reference proteome</keyword>
<reference evidence="2 3" key="1">
    <citation type="journal article" date="2017" name="Mol. Biol. Evol.">
        <title>The 4-celled Tetrabaena socialis nuclear genome reveals the essential components for genetic control of cell number at the origin of multicellularity in the volvocine lineage.</title>
        <authorList>
            <person name="Featherston J."/>
            <person name="Arakaki Y."/>
            <person name="Hanschen E.R."/>
            <person name="Ferris P.J."/>
            <person name="Michod R.E."/>
            <person name="Olson B.J.S.C."/>
            <person name="Nozaki H."/>
            <person name="Durand P.M."/>
        </authorList>
    </citation>
    <scope>NUCLEOTIDE SEQUENCE [LARGE SCALE GENOMIC DNA]</scope>
    <source>
        <strain evidence="2 3">NIES-571</strain>
    </source>
</reference>
<gene>
    <name evidence="2" type="ORF">TSOC_014589</name>
</gene>
<dbReference type="GO" id="GO:0006888">
    <property type="term" value="P:endoplasmic reticulum to Golgi vesicle-mediated transport"/>
    <property type="evidence" value="ECO:0007669"/>
    <property type="project" value="InterPro"/>
</dbReference>
<dbReference type="AlphaFoldDB" id="A0A2J7ZHB4"/>
<dbReference type="Pfam" id="PF04628">
    <property type="entry name" value="Sedlin_N"/>
    <property type="match status" value="1"/>
</dbReference>
<evidence type="ECO:0000256" key="1">
    <source>
        <dbReference type="SAM" id="MobiDB-lite"/>
    </source>
</evidence>
<feature type="region of interest" description="Disordered" evidence="1">
    <location>
        <begin position="1"/>
        <end position="25"/>
    </location>
</feature>
<dbReference type="OrthoDB" id="10258445at2759"/>
<protein>
    <submittedName>
        <fullName evidence="2">Trafficking protein particle complex subunit 2-like protein</fullName>
    </submittedName>
</protein>
<evidence type="ECO:0000313" key="3">
    <source>
        <dbReference type="Proteomes" id="UP000236333"/>
    </source>
</evidence>
<evidence type="ECO:0000313" key="2">
    <source>
        <dbReference type="EMBL" id="PNG99629.1"/>
    </source>
</evidence>
<name>A0A2J7ZHB4_9CHLO</name>